<dbReference type="Proteomes" id="UP000305417">
    <property type="component" value="Unassembled WGS sequence"/>
</dbReference>
<name>A0ABY2V1W3_9BACT</name>
<accession>A0ABY2V1W3</accession>
<organism evidence="1 2">
    <name type="scientific">Aliarcobacter cibarius</name>
    <dbReference type="NCBI Taxonomy" id="255507"/>
    <lineage>
        <taxon>Bacteria</taxon>
        <taxon>Pseudomonadati</taxon>
        <taxon>Campylobacterota</taxon>
        <taxon>Epsilonproteobacteria</taxon>
        <taxon>Campylobacterales</taxon>
        <taxon>Arcobacteraceae</taxon>
        <taxon>Aliarcobacter</taxon>
    </lineage>
</organism>
<reference evidence="1 2" key="1">
    <citation type="submission" date="2019-05" db="EMBL/GenBank/DDBJ databases">
        <title>Arcobacter cibarius and Arcobacter thereius providing challenges in identification an antibiotic susceptibility and Quinolone resistance.</title>
        <authorList>
            <person name="Busch A."/>
            <person name="Hanel I."/>
            <person name="Hotzel H."/>
            <person name="Tomaso H."/>
        </authorList>
    </citation>
    <scope>NUCLEOTIDE SEQUENCE [LARGE SCALE GENOMIC DNA]</scope>
    <source>
        <strain evidence="1 2">16CS0831-2</strain>
    </source>
</reference>
<dbReference type="EMBL" id="VBUC01000035">
    <property type="protein sequence ID" value="TLS96143.1"/>
    <property type="molecule type" value="Genomic_DNA"/>
</dbReference>
<feature type="non-terminal residue" evidence="1">
    <location>
        <position position="36"/>
    </location>
</feature>
<evidence type="ECO:0000313" key="1">
    <source>
        <dbReference type="EMBL" id="TLS96143.1"/>
    </source>
</evidence>
<protein>
    <submittedName>
        <fullName evidence="1">DNA repair protein Rad50</fullName>
    </submittedName>
</protein>
<keyword evidence="2" id="KW-1185">Reference proteome</keyword>
<comment type="caution">
    <text evidence="1">The sequence shown here is derived from an EMBL/GenBank/DDBJ whole genome shotgun (WGS) entry which is preliminary data.</text>
</comment>
<sequence>MKSFLQELQAIIKAIDKNEINDDEAKVIYKKINYML</sequence>
<evidence type="ECO:0000313" key="2">
    <source>
        <dbReference type="Proteomes" id="UP000305417"/>
    </source>
</evidence>
<gene>
    <name evidence="1" type="ORF">FE247_10295</name>
</gene>
<proteinExistence type="predicted"/>